<protein>
    <submittedName>
        <fullName evidence="3">Uncharacterized protein</fullName>
    </submittedName>
</protein>
<keyword evidence="2" id="KW-0812">Transmembrane</keyword>
<comment type="caution">
    <text evidence="3">The sequence shown here is derived from an EMBL/GenBank/DDBJ whole genome shotgun (WGS) entry which is preliminary data.</text>
</comment>
<dbReference type="AlphaFoldDB" id="A0A931E3H7"/>
<dbReference type="EMBL" id="JADWYR010000001">
    <property type="protein sequence ID" value="MBG9376920.1"/>
    <property type="molecule type" value="Genomic_DNA"/>
</dbReference>
<proteinExistence type="predicted"/>
<keyword evidence="2" id="KW-1133">Transmembrane helix</keyword>
<feature type="region of interest" description="Disordered" evidence="1">
    <location>
        <begin position="1121"/>
        <end position="1140"/>
    </location>
</feature>
<organism evidence="3 4">
    <name type="scientific">Panacibacter microcysteis</name>
    <dbReference type="NCBI Taxonomy" id="2793269"/>
    <lineage>
        <taxon>Bacteria</taxon>
        <taxon>Pseudomonadati</taxon>
        <taxon>Bacteroidota</taxon>
        <taxon>Chitinophagia</taxon>
        <taxon>Chitinophagales</taxon>
        <taxon>Chitinophagaceae</taxon>
        <taxon>Panacibacter</taxon>
    </lineage>
</organism>
<evidence type="ECO:0000256" key="2">
    <source>
        <dbReference type="SAM" id="Phobius"/>
    </source>
</evidence>
<keyword evidence="4" id="KW-1185">Reference proteome</keyword>
<dbReference type="Proteomes" id="UP000628448">
    <property type="component" value="Unassembled WGS sequence"/>
</dbReference>
<evidence type="ECO:0000256" key="1">
    <source>
        <dbReference type="SAM" id="MobiDB-lite"/>
    </source>
</evidence>
<feature type="transmembrane region" description="Helical" evidence="2">
    <location>
        <begin position="1049"/>
        <end position="1067"/>
    </location>
</feature>
<feature type="transmembrane region" description="Helical" evidence="2">
    <location>
        <begin position="984"/>
        <end position="1006"/>
    </location>
</feature>
<accession>A0A931E3H7</accession>
<reference evidence="3" key="1">
    <citation type="submission" date="2020-11" db="EMBL/GenBank/DDBJ databases">
        <title>Bacterial whole genome sequence for Panacibacter sp. DH6.</title>
        <authorList>
            <person name="Le V."/>
            <person name="Ko S."/>
            <person name="Ahn C.-Y."/>
            <person name="Oh H.-M."/>
        </authorList>
    </citation>
    <scope>NUCLEOTIDE SEQUENCE</scope>
    <source>
        <strain evidence="3">DH6</strain>
    </source>
</reference>
<dbReference type="RefSeq" id="WP_196990910.1">
    <property type="nucleotide sequence ID" value="NZ_JADWYR010000001.1"/>
</dbReference>
<feature type="transmembrane region" description="Helical" evidence="2">
    <location>
        <begin position="1018"/>
        <end position="1043"/>
    </location>
</feature>
<gene>
    <name evidence="3" type="ORF">I5907_11775</name>
</gene>
<keyword evidence="2" id="KW-0472">Membrane</keyword>
<name>A0A931E3H7_9BACT</name>
<sequence length="1241" mass="133599">MKIVNSTELMKNQKHAVIMAPDKQFEVLQTQQGNSLFFSIGTDNIFYCTREIPADTHGWSRFDFSSALSANFSNATIVAKTFDVAQNVATGLIDIALVVTVNGNDSLFVSLGNTNTDAAWAADTIKWTAMPFDDTARTYKTLAIADVFLAEAGAGEYIIADILEDPSSPIKSIYRYYIDPSKKNTGHFWNEHDVAADFEAGTITSCVGRKSGQGVDGVYTLGTILNLPQLIYTPVFNAYSPRTAAPTTNFTIPATTTAMAVSVRQSPYTDLFVAAGGALYYLSYDQQTGTTGATPTPTLIYSNAILQGVQKLHVNNSATQTLVWGLNEQGQIFYLSCTPGSEATTTAWSYPVAILTGVEGIATYINGVQNSVIVFAHMQDDTLIQLTQDAHTKQWTTRNILLPSADVNDYVENYTFTTHIRLTDDNNIPLYNEPVTISSTAGCSVYINNAYHVLYPNTPLQISCDETGTINVQQRTDSLSGIFFKVTDGTTTAVINPMTNVLAKLTPVKTGTDLNVNVQDEKGNSTPLVSTTYADQQDAIAQYISQFVAQQSSLPADGTLKPTAATSATAAAAVPITKRTPKKIVGLHTVKGKLVYYDNIAHAQQLGVLLHKPAATGAGATALGAVAANDPIELWAADAWNWLKNLVDQVVTMELQIFDEITHFFVTLGNEIYHFAIRLINDIVEGVKFVIGKIKVFFDDLVKWLGMIFNWNNYVRTHKVIRSMFINYSNNTIANILNTKNSLNQAANELMAEIDQWAGIIDGYTFPTDSGTSTSASNTTDAGQNTPQSNWGHQQSKNNAPNANWNGPVSVIGDLLTDFFNMISTEANIISGAILQIQDIINQGTTLSAGDLVKKIIAIIADVVIASATNVADTLLEVAAQLIGDIVNEILLAPLNIPVISPLYKLFADEELSILDLVCLVVAIPLNIIYETAFGSIPFPDNPQTDALINATSLKAFGDAMIAMTPSPTALGATPVWSDDTNNFAMKIANILAFAGSVLVTIFGALKLVFTEGFAGQLVAVVYAICYIPYVAPDIVGVIQNFYDPQANWYNIMNFAIAAVMVVKNFVDIKIVQSSTPAALTAVKATAVPRITTTSTTPKIVALGMDNTVGGGNPIPTDIPDTDPAVEPEAPPPPKEAGWKTPFENGVTWEDASPLIESVLNAVWEVPVYYSYAGATTDTRNQKANNVVTLVGNTMFNFGGAITFFAAFGSPTVKAVTIVSQIACNAVYAGCSLELAIMPPK</sequence>
<feature type="region of interest" description="Disordered" evidence="1">
    <location>
        <begin position="771"/>
        <end position="803"/>
    </location>
</feature>
<evidence type="ECO:0000313" key="4">
    <source>
        <dbReference type="Proteomes" id="UP000628448"/>
    </source>
</evidence>
<evidence type="ECO:0000313" key="3">
    <source>
        <dbReference type="EMBL" id="MBG9376920.1"/>
    </source>
</evidence>